<dbReference type="RefSeq" id="WP_143562917.1">
    <property type="nucleotide sequence ID" value="NZ_BMPL01000002.1"/>
</dbReference>
<organism evidence="1 2">
    <name type="scientific">Shewanella hanedai</name>
    <name type="common">Alteromonas hanedai</name>
    <dbReference type="NCBI Taxonomy" id="25"/>
    <lineage>
        <taxon>Bacteria</taxon>
        <taxon>Pseudomonadati</taxon>
        <taxon>Pseudomonadota</taxon>
        <taxon>Gammaproteobacteria</taxon>
        <taxon>Alteromonadales</taxon>
        <taxon>Shewanellaceae</taxon>
        <taxon>Shewanella</taxon>
    </lineage>
</organism>
<dbReference type="EMBL" id="VKGK01000002">
    <property type="protein sequence ID" value="TRY15820.1"/>
    <property type="molecule type" value="Genomic_DNA"/>
</dbReference>
<protein>
    <submittedName>
        <fullName evidence="1">Uncharacterized protein</fullName>
    </submittedName>
</protein>
<keyword evidence="2" id="KW-1185">Reference proteome</keyword>
<proteinExistence type="predicted"/>
<evidence type="ECO:0000313" key="2">
    <source>
        <dbReference type="Proteomes" id="UP000318126"/>
    </source>
</evidence>
<reference evidence="2" key="1">
    <citation type="submission" date="2019-07" db="EMBL/GenBank/DDBJ databases">
        <title>Shewanella sp. YLB-08 draft genomic sequence.</title>
        <authorList>
            <person name="Yu L."/>
        </authorList>
    </citation>
    <scope>NUCLEOTIDE SEQUENCE [LARGE SCALE GENOMIC DNA]</scope>
    <source>
        <strain evidence="2">JCM 20706</strain>
    </source>
</reference>
<dbReference type="AlphaFoldDB" id="A0A553JTQ7"/>
<accession>A0A553JTQ7</accession>
<evidence type="ECO:0000313" key="1">
    <source>
        <dbReference type="EMBL" id="TRY15820.1"/>
    </source>
</evidence>
<sequence>MSALNQTSVLDSGFVGREYFLRLLKMHFDSFNCAIDEGQHSIAERHMDAISAMHNLSGVILPDDFVCKSLQALNWLMLAAMGKAIKEGKFARAAA</sequence>
<comment type="caution">
    <text evidence="1">The sequence shown here is derived from an EMBL/GenBank/DDBJ whole genome shotgun (WGS) entry which is preliminary data.</text>
</comment>
<dbReference type="Proteomes" id="UP000318126">
    <property type="component" value="Unassembled WGS sequence"/>
</dbReference>
<gene>
    <name evidence="1" type="ORF">FN961_02220</name>
</gene>
<name>A0A553JTQ7_SHEHA</name>